<keyword evidence="2 5" id="KW-0812">Transmembrane</keyword>
<name>A0ABV3G395_9NOCA</name>
<dbReference type="Pfam" id="PF14378">
    <property type="entry name" value="PAP2_3"/>
    <property type="match status" value="1"/>
</dbReference>
<evidence type="ECO:0000256" key="3">
    <source>
        <dbReference type="ARBA" id="ARBA00022989"/>
    </source>
</evidence>
<feature type="transmembrane region" description="Helical" evidence="5">
    <location>
        <begin position="138"/>
        <end position="164"/>
    </location>
</feature>
<dbReference type="SMART" id="SM00014">
    <property type="entry name" value="acidPPc"/>
    <property type="match status" value="1"/>
</dbReference>
<keyword evidence="3 5" id="KW-1133">Transmembrane helix</keyword>
<feature type="transmembrane region" description="Helical" evidence="5">
    <location>
        <begin position="260"/>
        <end position="278"/>
    </location>
</feature>
<evidence type="ECO:0000256" key="1">
    <source>
        <dbReference type="ARBA" id="ARBA00004141"/>
    </source>
</evidence>
<dbReference type="PANTHER" id="PTHR31310">
    <property type="match status" value="1"/>
</dbReference>
<feature type="domain" description="Phosphatidic acid phosphatase type 2/haloperoxidase" evidence="6">
    <location>
        <begin position="170"/>
        <end position="303"/>
    </location>
</feature>
<organism evidence="7 8">
    <name type="scientific">Nocardia aurea</name>
    <dbReference type="NCBI Taxonomy" id="2144174"/>
    <lineage>
        <taxon>Bacteria</taxon>
        <taxon>Bacillati</taxon>
        <taxon>Actinomycetota</taxon>
        <taxon>Actinomycetes</taxon>
        <taxon>Mycobacteriales</taxon>
        <taxon>Nocardiaceae</taxon>
        <taxon>Nocardia</taxon>
    </lineage>
</organism>
<dbReference type="EMBL" id="JBFAKC010000018">
    <property type="protein sequence ID" value="MEV0712068.1"/>
    <property type="molecule type" value="Genomic_DNA"/>
</dbReference>
<dbReference type="PANTHER" id="PTHR31310:SF7">
    <property type="entry name" value="PA-PHOSPHATASE RELATED-FAMILY PROTEIN DDB_G0268928"/>
    <property type="match status" value="1"/>
</dbReference>
<evidence type="ECO:0000256" key="5">
    <source>
        <dbReference type="SAM" id="Phobius"/>
    </source>
</evidence>
<feature type="transmembrane region" description="Helical" evidence="5">
    <location>
        <begin position="284"/>
        <end position="305"/>
    </location>
</feature>
<dbReference type="Gene3D" id="1.20.144.10">
    <property type="entry name" value="Phosphatidic acid phosphatase type 2/haloperoxidase"/>
    <property type="match status" value="1"/>
</dbReference>
<evidence type="ECO:0000259" key="6">
    <source>
        <dbReference type="SMART" id="SM00014"/>
    </source>
</evidence>
<keyword evidence="8" id="KW-1185">Reference proteome</keyword>
<gene>
    <name evidence="7" type="ORF">AB0I48_31355</name>
</gene>
<feature type="transmembrane region" description="Helical" evidence="5">
    <location>
        <begin position="29"/>
        <end position="49"/>
    </location>
</feature>
<protein>
    <submittedName>
        <fullName evidence="7">Phosphatase PAP2 family protein</fullName>
    </submittedName>
</protein>
<proteinExistence type="predicted"/>
<accession>A0ABV3G395</accession>
<feature type="transmembrane region" description="Helical" evidence="5">
    <location>
        <begin position="234"/>
        <end position="253"/>
    </location>
</feature>
<keyword evidence="4 5" id="KW-0472">Membrane</keyword>
<evidence type="ECO:0000256" key="4">
    <source>
        <dbReference type="ARBA" id="ARBA00023136"/>
    </source>
</evidence>
<dbReference type="InterPro" id="IPR036938">
    <property type="entry name" value="PAP2/HPO_sf"/>
</dbReference>
<dbReference type="InterPro" id="IPR000326">
    <property type="entry name" value="PAP2/HPO"/>
</dbReference>
<reference evidence="7 8" key="1">
    <citation type="submission" date="2024-06" db="EMBL/GenBank/DDBJ databases">
        <title>The Natural Products Discovery Center: Release of the First 8490 Sequenced Strains for Exploring Actinobacteria Biosynthetic Diversity.</title>
        <authorList>
            <person name="Kalkreuter E."/>
            <person name="Kautsar S.A."/>
            <person name="Yang D."/>
            <person name="Bader C.D."/>
            <person name="Teijaro C.N."/>
            <person name="Fluegel L."/>
            <person name="Davis C.M."/>
            <person name="Simpson J.R."/>
            <person name="Lauterbach L."/>
            <person name="Steele A.D."/>
            <person name="Gui C."/>
            <person name="Meng S."/>
            <person name="Li G."/>
            <person name="Viehrig K."/>
            <person name="Ye F."/>
            <person name="Su P."/>
            <person name="Kiefer A.F."/>
            <person name="Nichols A."/>
            <person name="Cepeda A.J."/>
            <person name="Yan W."/>
            <person name="Fan B."/>
            <person name="Jiang Y."/>
            <person name="Adhikari A."/>
            <person name="Zheng C.-J."/>
            <person name="Schuster L."/>
            <person name="Cowan T.M."/>
            <person name="Smanski M.J."/>
            <person name="Chevrette M.G."/>
            <person name="De Carvalho L.P.S."/>
            <person name="Shen B."/>
        </authorList>
    </citation>
    <scope>NUCLEOTIDE SEQUENCE [LARGE SCALE GENOMIC DNA]</scope>
    <source>
        <strain evidence="7 8">NPDC050403</strain>
    </source>
</reference>
<dbReference type="InterPro" id="IPR052185">
    <property type="entry name" value="IPC_Synthase-Related"/>
</dbReference>
<sequence length="331" mass="37517">MTGLSTEFTRTAVSEEEYPRGTRRTVRVAVRYAYLIALVAAVLTGLIPGGRLTEVAWILTGIIAFSIDRPWRDHVRVVVDWLPLVAVLLVYDFTRDLADTVGMPLRMHELVTVERWFFDGALPTVWLQQHLAEDGQPWWTPIIGIVYTTHFIVPWAVAAIFYLYSRPMWARYMRRILVLSYLALVTYILVPAAPPWYASREGAIDEEVRRISGFGLGMVSPDVSAKWLEDQGNYVAALPSLHTAFAVLVTVTLWPLVRRWWLRVPLALFPFAMAFTLVYGGEHYVIDVLLGYLYVGITIVVVAMWERYRAGRASVGEGEAVVEQRRVGADT</sequence>
<evidence type="ECO:0000256" key="2">
    <source>
        <dbReference type="ARBA" id="ARBA00022692"/>
    </source>
</evidence>
<dbReference type="SUPFAM" id="SSF48317">
    <property type="entry name" value="Acid phosphatase/Vanadium-dependent haloperoxidase"/>
    <property type="match status" value="1"/>
</dbReference>
<dbReference type="InterPro" id="IPR026841">
    <property type="entry name" value="Aur1/Ipt1"/>
</dbReference>
<evidence type="ECO:0000313" key="8">
    <source>
        <dbReference type="Proteomes" id="UP001551695"/>
    </source>
</evidence>
<comment type="caution">
    <text evidence="7">The sequence shown here is derived from an EMBL/GenBank/DDBJ whole genome shotgun (WGS) entry which is preliminary data.</text>
</comment>
<evidence type="ECO:0000313" key="7">
    <source>
        <dbReference type="EMBL" id="MEV0712068.1"/>
    </source>
</evidence>
<dbReference type="CDD" id="cd03386">
    <property type="entry name" value="PAP2_Aur1_like"/>
    <property type="match status" value="1"/>
</dbReference>
<comment type="subcellular location">
    <subcellularLocation>
        <location evidence="1">Membrane</location>
        <topology evidence="1">Multi-pass membrane protein</topology>
    </subcellularLocation>
</comment>
<dbReference type="RefSeq" id="WP_357788830.1">
    <property type="nucleotide sequence ID" value="NZ_JBFAKC010000018.1"/>
</dbReference>
<dbReference type="Proteomes" id="UP001551695">
    <property type="component" value="Unassembled WGS sequence"/>
</dbReference>
<feature type="transmembrane region" description="Helical" evidence="5">
    <location>
        <begin position="176"/>
        <end position="197"/>
    </location>
</feature>